<feature type="binding site" evidence="5">
    <location>
        <begin position="195"/>
        <end position="198"/>
    </location>
    <ligand>
        <name>substrate</name>
    </ligand>
</feature>
<dbReference type="OrthoDB" id="9800643at2"/>
<dbReference type="NCBIfam" id="TIGR00536">
    <property type="entry name" value="hemK_fam"/>
    <property type="match status" value="1"/>
</dbReference>
<dbReference type="Gene3D" id="1.10.8.10">
    <property type="entry name" value="DNA helicase RuvA subunit, C-terminal domain"/>
    <property type="match status" value="1"/>
</dbReference>
<protein>
    <recommendedName>
        <fullName evidence="5">Release factor glutamine methyltransferase</fullName>
        <shortName evidence="5">RF MTase</shortName>
        <ecNumber evidence="5">2.1.1.297</ecNumber>
    </recommendedName>
    <alternativeName>
        <fullName evidence="5">N5-glutamine methyltransferase PrmC</fullName>
    </alternativeName>
    <alternativeName>
        <fullName evidence="5">Protein-(glutamine-N5) MTase PrmC</fullName>
    </alternativeName>
    <alternativeName>
        <fullName evidence="5">Protein-glutamine N-methyltransferase PrmC</fullName>
    </alternativeName>
</protein>
<dbReference type="InterPro" id="IPR040758">
    <property type="entry name" value="PrmC_N"/>
</dbReference>
<evidence type="ECO:0000313" key="9">
    <source>
        <dbReference type="Proteomes" id="UP000436911"/>
    </source>
</evidence>
<feature type="binding site" evidence="5">
    <location>
        <position position="181"/>
    </location>
    <ligand>
        <name>S-adenosyl-L-methionine</name>
        <dbReference type="ChEBI" id="CHEBI:59789"/>
    </ligand>
</feature>
<feature type="domain" description="Release factor glutamine methyltransferase N-terminal" evidence="7">
    <location>
        <begin position="10"/>
        <end position="80"/>
    </location>
</feature>
<dbReference type="GO" id="GO:0102559">
    <property type="term" value="F:peptide chain release factor N(5)-glutamine methyltransferase activity"/>
    <property type="evidence" value="ECO:0007669"/>
    <property type="project" value="UniProtKB-EC"/>
</dbReference>
<dbReference type="EMBL" id="QUSG01000030">
    <property type="protein sequence ID" value="KAA3520629.1"/>
    <property type="molecule type" value="Genomic_DNA"/>
</dbReference>
<dbReference type="CDD" id="cd02440">
    <property type="entry name" value="AdoMet_MTases"/>
    <property type="match status" value="1"/>
</dbReference>
<dbReference type="InterPro" id="IPR019874">
    <property type="entry name" value="RF_methyltr_PrmC"/>
</dbReference>
<keyword evidence="3 5" id="KW-0949">S-adenosyl-L-methionine</keyword>
<evidence type="ECO:0000259" key="6">
    <source>
        <dbReference type="Pfam" id="PF05175"/>
    </source>
</evidence>
<dbReference type="Proteomes" id="UP000436911">
    <property type="component" value="Unassembled WGS sequence"/>
</dbReference>
<evidence type="ECO:0000256" key="1">
    <source>
        <dbReference type="ARBA" id="ARBA00022603"/>
    </source>
</evidence>
<dbReference type="PROSITE" id="PS00092">
    <property type="entry name" value="N6_MTASE"/>
    <property type="match status" value="1"/>
</dbReference>
<dbReference type="Pfam" id="PF17827">
    <property type="entry name" value="PrmC_N"/>
    <property type="match status" value="1"/>
</dbReference>
<evidence type="ECO:0000256" key="2">
    <source>
        <dbReference type="ARBA" id="ARBA00022679"/>
    </source>
</evidence>
<comment type="catalytic activity">
    <reaction evidence="4 5">
        <text>L-glutaminyl-[peptide chain release factor] + S-adenosyl-L-methionine = N(5)-methyl-L-glutaminyl-[peptide chain release factor] + S-adenosyl-L-homocysteine + H(+)</text>
        <dbReference type="Rhea" id="RHEA:42896"/>
        <dbReference type="Rhea" id="RHEA-COMP:10271"/>
        <dbReference type="Rhea" id="RHEA-COMP:10272"/>
        <dbReference type="ChEBI" id="CHEBI:15378"/>
        <dbReference type="ChEBI" id="CHEBI:30011"/>
        <dbReference type="ChEBI" id="CHEBI:57856"/>
        <dbReference type="ChEBI" id="CHEBI:59789"/>
        <dbReference type="ChEBI" id="CHEBI:61891"/>
        <dbReference type="EC" id="2.1.1.297"/>
    </reaction>
</comment>
<dbReference type="GeneID" id="60685024"/>
<dbReference type="InterPro" id="IPR007848">
    <property type="entry name" value="Small_mtfrase_dom"/>
</dbReference>
<keyword evidence="1 5" id="KW-0489">Methyltransferase</keyword>
<name>A0A368N616_AGRVI</name>
<accession>A0A368N616</accession>
<dbReference type="Gene3D" id="3.40.50.150">
    <property type="entry name" value="Vaccinia Virus protein VP39"/>
    <property type="match status" value="1"/>
</dbReference>
<comment type="caution">
    <text evidence="8">The sequence shown here is derived from an EMBL/GenBank/DDBJ whole genome shotgun (WGS) entry which is preliminary data.</text>
</comment>
<sequence length="293" mass="31206">MTGAPVTLKQAITAARLRFAQAAIADAPGDARILIAGLLGLTSTDLIVQDNRVLSADETSLIEAAVARRLMFEPVHRILGRRAFYGLELALSPATLEPRPDTEILIERVLPHLHAMVAKNGSVRLLDMGTGTGAIALALLQECPGATALATDISAEALATARQNAAANNLADRFETLQSHWYEALSDRFDIILSNPPYIVSDVIKDLAPDVRLYDPAVALDGGADGLDAYRAIADGAADFLKPSGLVGVEIGYDQVMAVTQLFENNGFVLVESAKDHGDNDRILLFAQTAPQL</sequence>
<proteinExistence type="inferred from homology"/>
<dbReference type="SUPFAM" id="SSF53335">
    <property type="entry name" value="S-adenosyl-L-methionine-dependent methyltransferases"/>
    <property type="match status" value="1"/>
</dbReference>
<gene>
    <name evidence="5 8" type="primary">prmC</name>
    <name evidence="8" type="ORF">DXT89_25750</name>
</gene>
<dbReference type="RefSeq" id="WP_060718042.1">
    <property type="nucleotide sequence ID" value="NZ_CP055265.1"/>
</dbReference>
<feature type="binding site" evidence="5">
    <location>
        <position position="152"/>
    </location>
    <ligand>
        <name>S-adenosyl-L-methionine</name>
        <dbReference type="ChEBI" id="CHEBI:59789"/>
    </ligand>
</feature>
<evidence type="ECO:0000259" key="7">
    <source>
        <dbReference type="Pfam" id="PF17827"/>
    </source>
</evidence>
<dbReference type="PANTHER" id="PTHR18895:SF74">
    <property type="entry name" value="MTRF1L RELEASE FACTOR GLUTAMINE METHYLTRANSFERASE"/>
    <property type="match status" value="1"/>
</dbReference>
<dbReference type="HAMAP" id="MF_02126">
    <property type="entry name" value="RF_methyltr_PrmC"/>
    <property type="match status" value="1"/>
</dbReference>
<feature type="domain" description="Methyltransferase small" evidence="6">
    <location>
        <begin position="118"/>
        <end position="200"/>
    </location>
</feature>
<comment type="function">
    <text evidence="5">Methylates the class 1 translation termination release factors RF1/PrfA and RF2/PrfB on the glutamine residue of the universally conserved GGQ motif.</text>
</comment>
<dbReference type="InterPro" id="IPR029063">
    <property type="entry name" value="SAM-dependent_MTases_sf"/>
</dbReference>
<dbReference type="GO" id="GO:0032259">
    <property type="term" value="P:methylation"/>
    <property type="evidence" value="ECO:0007669"/>
    <property type="project" value="UniProtKB-KW"/>
</dbReference>
<dbReference type="AlphaFoldDB" id="A0A368N616"/>
<dbReference type="PANTHER" id="PTHR18895">
    <property type="entry name" value="HEMK METHYLTRANSFERASE"/>
    <property type="match status" value="1"/>
</dbReference>
<reference evidence="8 9" key="1">
    <citation type="submission" date="2018-08" db="EMBL/GenBank/DDBJ databases">
        <title>Genome sequencing of Agrobacterium vitis strain ICMP 10754.</title>
        <authorList>
            <person name="Visnovsky S.B."/>
            <person name="Pitman A.R."/>
        </authorList>
    </citation>
    <scope>NUCLEOTIDE SEQUENCE [LARGE SCALE GENOMIC DNA]</scope>
    <source>
        <strain evidence="8 9">ICMP 10754</strain>
    </source>
</reference>
<dbReference type="NCBIfam" id="TIGR03534">
    <property type="entry name" value="RF_mod_PrmC"/>
    <property type="match status" value="1"/>
</dbReference>
<evidence type="ECO:0000256" key="5">
    <source>
        <dbReference type="HAMAP-Rule" id="MF_02126"/>
    </source>
</evidence>
<comment type="similarity">
    <text evidence="5">Belongs to the protein N5-glutamine methyltransferase family. PrmC subfamily.</text>
</comment>
<dbReference type="GO" id="GO:0003676">
    <property type="term" value="F:nucleic acid binding"/>
    <property type="evidence" value="ECO:0007669"/>
    <property type="project" value="InterPro"/>
</dbReference>
<feature type="binding site" evidence="5">
    <location>
        <position position="195"/>
    </location>
    <ligand>
        <name>S-adenosyl-L-methionine</name>
        <dbReference type="ChEBI" id="CHEBI:59789"/>
    </ligand>
</feature>
<dbReference type="Pfam" id="PF05175">
    <property type="entry name" value="MTS"/>
    <property type="match status" value="1"/>
</dbReference>
<keyword evidence="2 5" id="KW-0808">Transferase</keyword>
<evidence type="ECO:0000313" key="8">
    <source>
        <dbReference type="EMBL" id="KAA3520629.1"/>
    </source>
</evidence>
<dbReference type="InterPro" id="IPR004556">
    <property type="entry name" value="HemK-like"/>
</dbReference>
<dbReference type="EC" id="2.1.1.297" evidence="5"/>
<dbReference type="InterPro" id="IPR050320">
    <property type="entry name" value="N5-glutamine_MTase"/>
</dbReference>
<feature type="binding site" evidence="5">
    <location>
        <begin position="129"/>
        <end position="133"/>
    </location>
    <ligand>
        <name>S-adenosyl-L-methionine</name>
        <dbReference type="ChEBI" id="CHEBI:59789"/>
    </ligand>
</feature>
<dbReference type="InterPro" id="IPR002052">
    <property type="entry name" value="DNA_methylase_N6_adenine_CS"/>
</dbReference>
<evidence type="ECO:0000256" key="3">
    <source>
        <dbReference type="ARBA" id="ARBA00022691"/>
    </source>
</evidence>
<evidence type="ECO:0000256" key="4">
    <source>
        <dbReference type="ARBA" id="ARBA00048391"/>
    </source>
</evidence>
<organism evidence="8 9">
    <name type="scientific">Agrobacterium vitis</name>
    <name type="common">Rhizobium vitis</name>
    <dbReference type="NCBI Taxonomy" id="373"/>
    <lineage>
        <taxon>Bacteria</taxon>
        <taxon>Pseudomonadati</taxon>
        <taxon>Pseudomonadota</taxon>
        <taxon>Alphaproteobacteria</taxon>
        <taxon>Hyphomicrobiales</taxon>
        <taxon>Rhizobiaceae</taxon>
        <taxon>Rhizobium/Agrobacterium group</taxon>
        <taxon>Agrobacterium</taxon>
    </lineage>
</organism>